<keyword evidence="2" id="KW-1185">Reference proteome</keyword>
<dbReference type="Proteomes" id="UP000095287">
    <property type="component" value="Unplaced"/>
</dbReference>
<reference evidence="3" key="1">
    <citation type="submission" date="2016-11" db="UniProtKB">
        <authorList>
            <consortium name="WormBaseParasite"/>
        </authorList>
    </citation>
    <scope>IDENTIFICATION</scope>
</reference>
<dbReference type="AlphaFoldDB" id="A0A1I7ZS80"/>
<sequence>MKVLPSAVILLCTLKMFTTANPLASSDASEELYSEIEEKFAKKALVLRSLNRRSLPEQCGGQMVRWVGELCVNCVVINGFDNPSEGLRDVCCRLKLCTEEYVKSHICCSRFKVYELK</sequence>
<keyword evidence="1" id="KW-0732">Signal</keyword>
<evidence type="ECO:0000313" key="2">
    <source>
        <dbReference type="Proteomes" id="UP000095287"/>
    </source>
</evidence>
<organism evidence="2 3">
    <name type="scientific">Steinernema glaseri</name>
    <dbReference type="NCBI Taxonomy" id="37863"/>
    <lineage>
        <taxon>Eukaryota</taxon>
        <taxon>Metazoa</taxon>
        <taxon>Ecdysozoa</taxon>
        <taxon>Nematoda</taxon>
        <taxon>Chromadorea</taxon>
        <taxon>Rhabditida</taxon>
        <taxon>Tylenchina</taxon>
        <taxon>Panagrolaimomorpha</taxon>
        <taxon>Strongyloidoidea</taxon>
        <taxon>Steinernematidae</taxon>
        <taxon>Steinernema</taxon>
    </lineage>
</organism>
<feature type="signal peptide" evidence="1">
    <location>
        <begin position="1"/>
        <end position="20"/>
    </location>
</feature>
<evidence type="ECO:0000256" key="1">
    <source>
        <dbReference type="SAM" id="SignalP"/>
    </source>
</evidence>
<accession>A0A1I7ZS80</accession>
<evidence type="ECO:0000313" key="3">
    <source>
        <dbReference type="WBParaSite" id="L893_g29405.t1"/>
    </source>
</evidence>
<name>A0A1I7ZS80_9BILA</name>
<feature type="chain" id="PRO_5009313842" evidence="1">
    <location>
        <begin position="21"/>
        <end position="117"/>
    </location>
</feature>
<dbReference type="WBParaSite" id="L893_g29405.t1">
    <property type="protein sequence ID" value="L893_g29405.t1"/>
    <property type="gene ID" value="L893_g29405"/>
</dbReference>
<proteinExistence type="predicted"/>
<protein>
    <submittedName>
        <fullName evidence="3">Uncharacterized protein</fullName>
    </submittedName>
</protein>